<evidence type="ECO:0000313" key="2">
    <source>
        <dbReference type="Proteomes" id="UP001065298"/>
    </source>
</evidence>
<evidence type="ECO:0000313" key="1">
    <source>
        <dbReference type="EMBL" id="KAI8680188.1"/>
    </source>
</evidence>
<sequence length="1046" mass="119185">MARPESLTVAVHKLEAILDPGLRREVSPCTASDIEDTISKMNLADANLPMKQSLAELKALVQKLEKWCHTEEPLLSRDEFSCLIWGPMKFLLEAAQNEEIFDRLLGAYSKIGQEIAESVEFAQFTQLWDESFSKVLDFHCEALELLRNPGLDALFRSEPKESHENLQEVPEDETSDIRDPKRCKITTDSDNETQKAEENHKLAMSELKVKLQGPDYRRDRERFTRHRIEFNSGTWIFSEEKFQSWYRSTDNTILCISGLLGMGKTVLMSTVANKLLAEKQYLGSETFVGYFYFSHSLQEPHNSLLRALLEQFMDQNAVLLSELLDKHIHAYADGIRETEMLQKLVKRAIETRRTTFLVLDGLDEYTHKELDRTRFDSYPSISLEISAHTEDVRRYCGKCCLEIQEKFGLLKDEREEISERVAQLSNGNFLHARVLLRHILSYPATSNPGIALRPSIFPETMIGVCQWIMSRLHYSEDGPKLLGLLMVAERPLRWREAQAFLCIDAEKSRVDGSSRGRSLQARELCGGVVDVYRVTGDDSCSEEMIRILHPKIRESLSAREPDMINIGLEHAKLSRFCSEYLTSQRFRAGVFAEKVMTWEDIEFYEPLDYTVQHWYHHAKATIKAYRVHTEYDEAIKSLGTFLWAHMRYRNGKPPKSIQDVQDLFKHIREDAHERNLQLQLEGRVSFIRRQIENLYWDKVHSWEGVPNGLDGSEQKLILKCPKPWCSFFTGSFATIKDRDFHLERHQRPFYCAVQKCFAHELGFESLQGLYCHHWRSHQPTFLLQSPQSSQDLSQTLEEASSSGNPVLVEEALSLGKFTESTLTAKLCMAAGQGFLAVCKLLISKGADVNGPGDESVKSPLEAAASRGDADMVKLFLDRDVHPKNPPEICPEIPSEALGRTCKNGHYRAARPLFEAQGFSIEGPGDLLLYSIQGGSLPLTEYLLSQGLGYSINENLVNSIMDAFEEIQHGPEVLDMMLSMGNGILNGKSIESAIKRGLIQEVELLLRCPRLRLTYTESDRIFRVAVDSNSTELVRLLGKVKTVHALS</sequence>
<accession>A0ACC0RC36</accession>
<keyword evidence="2" id="KW-1185">Reference proteome</keyword>
<reference evidence="1" key="1">
    <citation type="submission" date="2022-06" db="EMBL/GenBank/DDBJ databases">
        <title>Fusarium solani species complex genomes reveal bases of compartmentalisation and animal pathogenesis.</title>
        <authorList>
            <person name="Tsai I.J."/>
        </authorList>
    </citation>
    <scope>NUCLEOTIDE SEQUENCE</scope>
    <source>
        <strain evidence="1">Fu6.1</strain>
    </source>
</reference>
<dbReference type="EMBL" id="CM046504">
    <property type="protein sequence ID" value="KAI8680188.1"/>
    <property type="molecule type" value="Genomic_DNA"/>
</dbReference>
<name>A0ACC0RC36_9HYPO</name>
<organism evidence="1 2">
    <name type="scientific">Fusarium keratoplasticum</name>
    <dbReference type="NCBI Taxonomy" id="1328300"/>
    <lineage>
        <taxon>Eukaryota</taxon>
        <taxon>Fungi</taxon>
        <taxon>Dikarya</taxon>
        <taxon>Ascomycota</taxon>
        <taxon>Pezizomycotina</taxon>
        <taxon>Sordariomycetes</taxon>
        <taxon>Hypocreomycetidae</taxon>
        <taxon>Hypocreales</taxon>
        <taxon>Nectriaceae</taxon>
        <taxon>Fusarium</taxon>
        <taxon>Fusarium solani species complex</taxon>
    </lineage>
</organism>
<dbReference type="Proteomes" id="UP001065298">
    <property type="component" value="Chromosome 2"/>
</dbReference>
<comment type="caution">
    <text evidence="1">The sequence shown here is derived from an EMBL/GenBank/DDBJ whole genome shotgun (WGS) entry which is preliminary data.</text>
</comment>
<gene>
    <name evidence="1" type="ORF">NCS57_00298600</name>
</gene>
<protein>
    <submittedName>
        <fullName evidence="1">NACHT domain-containing protein</fullName>
    </submittedName>
</protein>
<proteinExistence type="predicted"/>